<dbReference type="SUPFAM" id="SSF56112">
    <property type="entry name" value="Protein kinase-like (PK-like)"/>
    <property type="match status" value="1"/>
</dbReference>
<protein>
    <submittedName>
        <fullName evidence="8">Serine/threonine protein kinase</fullName>
    </submittedName>
</protein>
<keyword evidence="9" id="KW-1185">Reference proteome</keyword>
<dbReference type="GO" id="GO:0004674">
    <property type="term" value="F:protein serine/threonine kinase activity"/>
    <property type="evidence" value="ECO:0007669"/>
    <property type="project" value="UniProtKB-KW"/>
</dbReference>
<keyword evidence="4 5" id="KW-0067">ATP-binding</keyword>
<dbReference type="AlphaFoldDB" id="A0A4Q7J5H5"/>
<evidence type="ECO:0000256" key="2">
    <source>
        <dbReference type="ARBA" id="ARBA00022741"/>
    </source>
</evidence>
<evidence type="ECO:0000256" key="6">
    <source>
        <dbReference type="SAM" id="MobiDB-lite"/>
    </source>
</evidence>
<dbReference type="InterPro" id="IPR011009">
    <property type="entry name" value="Kinase-like_dom_sf"/>
</dbReference>
<keyword evidence="8" id="KW-0723">Serine/threonine-protein kinase</keyword>
<feature type="region of interest" description="Disordered" evidence="6">
    <location>
        <begin position="569"/>
        <end position="589"/>
    </location>
</feature>
<dbReference type="EMBL" id="SFCC01000009">
    <property type="protein sequence ID" value="RZQ62357.1"/>
    <property type="molecule type" value="Genomic_DNA"/>
</dbReference>
<dbReference type="PROSITE" id="PS00107">
    <property type="entry name" value="PROTEIN_KINASE_ATP"/>
    <property type="match status" value="1"/>
</dbReference>
<dbReference type="PROSITE" id="PS50011">
    <property type="entry name" value="PROTEIN_KINASE_DOM"/>
    <property type="match status" value="1"/>
</dbReference>
<dbReference type="Gene3D" id="1.10.510.10">
    <property type="entry name" value="Transferase(Phosphotransferase) domain 1"/>
    <property type="match status" value="1"/>
</dbReference>
<feature type="domain" description="Protein kinase" evidence="7">
    <location>
        <begin position="11"/>
        <end position="261"/>
    </location>
</feature>
<evidence type="ECO:0000256" key="3">
    <source>
        <dbReference type="ARBA" id="ARBA00022777"/>
    </source>
</evidence>
<proteinExistence type="predicted"/>
<comment type="caution">
    <text evidence="8">The sequence shown here is derived from an EMBL/GenBank/DDBJ whole genome shotgun (WGS) entry which is preliminary data.</text>
</comment>
<dbReference type="InterPro" id="IPR017441">
    <property type="entry name" value="Protein_kinase_ATP_BS"/>
</dbReference>
<dbReference type="OrthoDB" id="4716121at2"/>
<evidence type="ECO:0000313" key="8">
    <source>
        <dbReference type="EMBL" id="RZQ62357.1"/>
    </source>
</evidence>
<evidence type="ECO:0000259" key="7">
    <source>
        <dbReference type="PROSITE" id="PS50011"/>
    </source>
</evidence>
<gene>
    <name evidence="8" type="ORF">EWH70_18980</name>
</gene>
<evidence type="ECO:0000256" key="4">
    <source>
        <dbReference type="ARBA" id="ARBA00022840"/>
    </source>
</evidence>
<feature type="binding site" evidence="5">
    <location>
        <position position="40"/>
    </location>
    <ligand>
        <name>ATP</name>
        <dbReference type="ChEBI" id="CHEBI:30616"/>
    </ligand>
</feature>
<reference evidence="8 9" key="1">
    <citation type="submission" date="2019-02" db="EMBL/GenBank/DDBJ databases">
        <title>Draft genome sequence of Amycolatopsis sp. 8-3EHSu isolated from roots of Suaeda maritima.</title>
        <authorList>
            <person name="Duangmal K."/>
            <person name="Chantavorakit T."/>
        </authorList>
    </citation>
    <scope>NUCLEOTIDE SEQUENCE [LARGE SCALE GENOMIC DNA]</scope>
    <source>
        <strain evidence="8 9">8-3EHSu</strain>
    </source>
</reference>
<feature type="compositionally biased region" description="Low complexity" evidence="6">
    <location>
        <begin position="573"/>
        <end position="587"/>
    </location>
</feature>
<dbReference type="Pfam" id="PF00069">
    <property type="entry name" value="Pkinase"/>
    <property type="match status" value="1"/>
</dbReference>
<dbReference type="PROSITE" id="PS00108">
    <property type="entry name" value="PROTEIN_KINASE_ST"/>
    <property type="match status" value="1"/>
</dbReference>
<dbReference type="PANTHER" id="PTHR43289:SF34">
    <property type="entry name" value="SERINE_THREONINE-PROTEIN KINASE YBDM-RELATED"/>
    <property type="match status" value="1"/>
</dbReference>
<dbReference type="PANTHER" id="PTHR43289">
    <property type="entry name" value="MITOGEN-ACTIVATED PROTEIN KINASE KINASE KINASE 20-RELATED"/>
    <property type="match status" value="1"/>
</dbReference>
<dbReference type="InterPro" id="IPR008271">
    <property type="entry name" value="Ser/Thr_kinase_AS"/>
</dbReference>
<keyword evidence="1" id="KW-0808">Transferase</keyword>
<dbReference type="GO" id="GO:0005524">
    <property type="term" value="F:ATP binding"/>
    <property type="evidence" value="ECO:0007669"/>
    <property type="project" value="UniProtKB-UniRule"/>
</dbReference>
<name>A0A4Q7J5H5_9PSEU</name>
<organism evidence="8 9">
    <name type="scientific">Amycolatopsis suaedae</name>
    <dbReference type="NCBI Taxonomy" id="2510978"/>
    <lineage>
        <taxon>Bacteria</taxon>
        <taxon>Bacillati</taxon>
        <taxon>Actinomycetota</taxon>
        <taxon>Actinomycetes</taxon>
        <taxon>Pseudonocardiales</taxon>
        <taxon>Pseudonocardiaceae</taxon>
        <taxon>Amycolatopsis</taxon>
    </lineage>
</organism>
<dbReference type="CDD" id="cd14014">
    <property type="entry name" value="STKc_PknB_like"/>
    <property type="match status" value="1"/>
</dbReference>
<evidence type="ECO:0000313" key="9">
    <source>
        <dbReference type="Proteomes" id="UP000292003"/>
    </source>
</evidence>
<evidence type="ECO:0000256" key="5">
    <source>
        <dbReference type="PROSITE-ProRule" id="PRU10141"/>
    </source>
</evidence>
<dbReference type="Proteomes" id="UP000292003">
    <property type="component" value="Unassembled WGS sequence"/>
</dbReference>
<dbReference type="InterPro" id="IPR000719">
    <property type="entry name" value="Prot_kinase_dom"/>
</dbReference>
<evidence type="ECO:0000256" key="1">
    <source>
        <dbReference type="ARBA" id="ARBA00022679"/>
    </source>
</evidence>
<keyword evidence="3 8" id="KW-0418">Kinase</keyword>
<sequence>MSSPRWSLPGFTELADLGSGSFGRVVLARHDASGTEVAVKYLFTQHLGDAEHVARFREEARQAARVISPHVARLHEFVETPEGAAIVMEAVPGVSLKAVLAQGPLDPEAALAVLKGSLLGLAAAHVAGVVHRDYKPDNVLVGADRESKLVDFGLAVLAGDTGVPAGTPAYMAPEQWAYSTATPSTDVYAATCVFFEAVTGQRPYVADDSTVLRNLHEYAPIPFGQAPEQLRELVRRGMAKEPAQRPRDAAQFVSEVEHSARAAYGEDWEERGRSRLAARAAAIMALSPVALLAGAAQLAPATGGAVAGSGTVAQVGAGAGKAVLGGTVGKAVIGVTTLAVLAGAGAVIVIANQDDPPPPAPVAAPAEQPGPRFTIETSNRDVQGIQLRVQHGQVTGLPDPAVADKVNQSLRKPDEMFGGYLVGNYGSAIPPDATGTAQFRMQGPRMVSSRHDFTVAGEQFLFPMAVTVDLANGEILTVKDFLSDVSATGARRVWERVSPRIADCPSAEPFTEDSFRGVGSAPPAVQPIAAPDGLNLMLNLGQCGIREVVLPYGETGDLVTPEFAAKLPPGTVPAPASRPQSSSAPKAGVVERTREGAALVMERYFRAVAAKDLDVVCAISAPAWTRQGGEPTCRQTYTALFDHLTPQEMTKAKNVKVDPAKLRPQGENRMYVPKGALPDIFGTDDLTMQWQDNTWLFIDD</sequence>
<accession>A0A4Q7J5H5</accession>
<dbReference type="RefSeq" id="WP_130476785.1">
    <property type="nucleotide sequence ID" value="NZ_SFCC01000009.1"/>
</dbReference>
<keyword evidence="2 5" id="KW-0547">Nucleotide-binding</keyword>